<evidence type="ECO:0000256" key="4">
    <source>
        <dbReference type="ARBA" id="ARBA00022741"/>
    </source>
</evidence>
<evidence type="ECO:0000256" key="3">
    <source>
        <dbReference type="ARBA" id="ARBA00022679"/>
    </source>
</evidence>
<dbReference type="Pfam" id="PF00989">
    <property type="entry name" value="PAS"/>
    <property type="match status" value="1"/>
</dbReference>
<feature type="transmembrane region" description="Helical" evidence="7">
    <location>
        <begin position="96"/>
        <end position="114"/>
    </location>
</feature>
<dbReference type="InterPro" id="IPR004358">
    <property type="entry name" value="Sig_transdc_His_kin-like_C"/>
</dbReference>
<evidence type="ECO:0000256" key="7">
    <source>
        <dbReference type="SAM" id="Phobius"/>
    </source>
</evidence>
<evidence type="ECO:0000256" key="5">
    <source>
        <dbReference type="ARBA" id="ARBA00022777"/>
    </source>
</evidence>
<sequence length="552" mass="59096">MVSSLYVPLMLLAAVAGSGLAVFAWLHRDTPGAAPLALFLLAASLWSLTDALSIASDAPVFWTALKLSISTLVPLSWLALVFEYTGRERWLSGPRLLALVVEPIVFSALIWTNGSHGLVWRSSQVVLSGQYYVLDAVPGLAFWGNQAYAYGLIAAGAALLVGVLWRTDGIFRDQSTALLIAIVVPMVVNALYVFGYIPGAIDPTGIAFVFSGAVIAAAILREHLLDVTPATRQLGREELIGQLDDPVIIVDAGGTIVDLNRAAESLLAASAADAIGSDLAALAPKLADLDGVAEITMDRDGMRCYYDVRVSELDRAYGTVTGRIISLRDVTERTRREQRLDVMNRLYRHNLRNEMNVVRGHAELLATRVETPEHREHASTIIDTANDVIDRSEKISALSRSVADEPTQSLDLCSILQSLAASARADNPAASITLDSPGSCVVVGDPSIEIAIEELLANAIEHAERPDPTVRLDLTVDDGRARLAVADDGPGIPEQELEVLDAGTETPMEHASGVGLWLVTWAIERVGGTVAFETGDSGTTVTVTLRRGDSRP</sequence>
<dbReference type="PANTHER" id="PTHR44936:SF10">
    <property type="entry name" value="SENSOR PROTEIN RSTB"/>
    <property type="match status" value="1"/>
</dbReference>
<dbReference type="InterPro" id="IPR005467">
    <property type="entry name" value="His_kinase_dom"/>
</dbReference>
<feature type="transmembrane region" description="Helical" evidence="7">
    <location>
        <begin position="60"/>
        <end position="84"/>
    </location>
</feature>
<dbReference type="InterPro" id="IPR013767">
    <property type="entry name" value="PAS_fold"/>
</dbReference>
<keyword evidence="5 10" id="KW-0418">Kinase</keyword>
<evidence type="ECO:0000256" key="2">
    <source>
        <dbReference type="ARBA" id="ARBA00012438"/>
    </source>
</evidence>
<dbReference type="PRINTS" id="PR00344">
    <property type="entry name" value="BCTRLSENSOR"/>
</dbReference>
<feature type="domain" description="PAS" evidence="9">
    <location>
        <begin position="237"/>
        <end position="279"/>
    </location>
</feature>
<evidence type="ECO:0000259" key="8">
    <source>
        <dbReference type="PROSITE" id="PS50109"/>
    </source>
</evidence>
<dbReference type="PROSITE" id="PS50112">
    <property type="entry name" value="PAS"/>
    <property type="match status" value="1"/>
</dbReference>
<feature type="transmembrane region" description="Helical" evidence="7">
    <location>
        <begin position="147"/>
        <end position="165"/>
    </location>
</feature>
<dbReference type="GO" id="GO:0005524">
    <property type="term" value="F:ATP binding"/>
    <property type="evidence" value="ECO:0007669"/>
    <property type="project" value="UniProtKB-KW"/>
</dbReference>
<dbReference type="EC" id="2.7.13.3" evidence="2"/>
<dbReference type="EMBL" id="CP064791">
    <property type="protein sequence ID" value="QSG15758.1"/>
    <property type="molecule type" value="Genomic_DNA"/>
</dbReference>
<evidence type="ECO:0000256" key="6">
    <source>
        <dbReference type="ARBA" id="ARBA00022840"/>
    </source>
</evidence>
<dbReference type="SUPFAM" id="SSF55785">
    <property type="entry name" value="PYP-like sensor domain (PAS domain)"/>
    <property type="match status" value="1"/>
</dbReference>
<feature type="transmembrane region" description="Helical" evidence="7">
    <location>
        <begin position="6"/>
        <end position="26"/>
    </location>
</feature>
<feature type="transmembrane region" description="Helical" evidence="7">
    <location>
        <begin position="33"/>
        <end position="54"/>
    </location>
</feature>
<evidence type="ECO:0000313" key="10">
    <source>
        <dbReference type="EMBL" id="QSG15758.1"/>
    </source>
</evidence>
<dbReference type="NCBIfam" id="TIGR00229">
    <property type="entry name" value="sensory_box"/>
    <property type="match status" value="1"/>
</dbReference>
<accession>A0A897NSH2</accession>
<dbReference type="PANTHER" id="PTHR44936">
    <property type="entry name" value="SENSOR PROTEIN CREC"/>
    <property type="match status" value="1"/>
</dbReference>
<dbReference type="PROSITE" id="PS50109">
    <property type="entry name" value="HIS_KIN"/>
    <property type="match status" value="1"/>
</dbReference>
<dbReference type="GeneID" id="68858878"/>
<reference evidence="10 11" key="1">
    <citation type="submission" date="2020-11" db="EMBL/GenBank/DDBJ databases">
        <title>Carbohydrate-dependent, anaerobic sulfur respiration: A novel catabolism in halophilic archaea.</title>
        <authorList>
            <person name="Sorokin D.Y."/>
            <person name="Messina E."/>
            <person name="Smedile F."/>
            <person name="La Cono V."/>
            <person name="Hallsworth J.E."/>
            <person name="Yakimov M.M."/>
        </authorList>
    </citation>
    <scope>NUCLEOTIDE SEQUENCE [LARGE SCALE GENOMIC DNA]</scope>
    <source>
        <strain evidence="10 11">HSR-Est</strain>
    </source>
</reference>
<keyword evidence="3" id="KW-0808">Transferase</keyword>
<proteinExistence type="predicted"/>
<keyword evidence="7" id="KW-0472">Membrane</keyword>
<name>A0A897NSH2_9EURY</name>
<dbReference type="Pfam" id="PF16927">
    <property type="entry name" value="HisKA_7TM"/>
    <property type="match status" value="1"/>
</dbReference>
<keyword evidence="7" id="KW-1133">Transmembrane helix</keyword>
<keyword evidence="11" id="KW-1185">Reference proteome</keyword>
<feature type="transmembrane region" description="Helical" evidence="7">
    <location>
        <begin position="177"/>
        <end position="197"/>
    </location>
</feature>
<keyword evidence="6" id="KW-0067">ATP-binding</keyword>
<dbReference type="RefSeq" id="WP_229121012.1">
    <property type="nucleotide sequence ID" value="NZ_CP064791.1"/>
</dbReference>
<dbReference type="Pfam" id="PF02518">
    <property type="entry name" value="HATPase_c"/>
    <property type="match status" value="1"/>
</dbReference>
<dbReference type="SUPFAM" id="SSF55874">
    <property type="entry name" value="ATPase domain of HSP90 chaperone/DNA topoisomerase II/histidine kinase"/>
    <property type="match status" value="1"/>
</dbReference>
<evidence type="ECO:0000256" key="1">
    <source>
        <dbReference type="ARBA" id="ARBA00000085"/>
    </source>
</evidence>
<gene>
    <name evidence="10" type="ORF">HSEST_2244</name>
</gene>
<keyword evidence="4" id="KW-0547">Nucleotide-binding</keyword>
<dbReference type="InterPro" id="IPR035965">
    <property type="entry name" value="PAS-like_dom_sf"/>
</dbReference>
<dbReference type="Gene3D" id="3.30.450.20">
    <property type="entry name" value="PAS domain"/>
    <property type="match status" value="1"/>
</dbReference>
<evidence type="ECO:0000259" key="9">
    <source>
        <dbReference type="PROSITE" id="PS50112"/>
    </source>
</evidence>
<feature type="domain" description="Histidine kinase" evidence="8">
    <location>
        <begin position="346"/>
        <end position="549"/>
    </location>
</feature>
<evidence type="ECO:0000313" key="11">
    <source>
        <dbReference type="Proteomes" id="UP000663292"/>
    </source>
</evidence>
<organism evidence="10 11">
    <name type="scientific">Halapricum desulfuricans</name>
    <dbReference type="NCBI Taxonomy" id="2841257"/>
    <lineage>
        <taxon>Archaea</taxon>
        <taxon>Methanobacteriati</taxon>
        <taxon>Methanobacteriota</taxon>
        <taxon>Stenosarchaea group</taxon>
        <taxon>Halobacteria</taxon>
        <taxon>Halobacteriales</taxon>
        <taxon>Haloarculaceae</taxon>
        <taxon>Halapricum</taxon>
    </lineage>
</organism>
<dbReference type="InterPro" id="IPR031621">
    <property type="entry name" value="HisKA_7TM"/>
</dbReference>
<dbReference type="InterPro" id="IPR000014">
    <property type="entry name" value="PAS"/>
</dbReference>
<protein>
    <recommendedName>
        <fullName evidence="2">histidine kinase</fullName>
        <ecNumber evidence="2">2.7.13.3</ecNumber>
    </recommendedName>
</protein>
<dbReference type="GO" id="GO:0004673">
    <property type="term" value="F:protein histidine kinase activity"/>
    <property type="evidence" value="ECO:0007669"/>
    <property type="project" value="UniProtKB-EC"/>
</dbReference>
<keyword evidence="7" id="KW-0812">Transmembrane</keyword>
<dbReference type="Proteomes" id="UP000663292">
    <property type="component" value="Chromosome"/>
</dbReference>
<dbReference type="Gene3D" id="3.30.565.10">
    <property type="entry name" value="Histidine kinase-like ATPase, C-terminal domain"/>
    <property type="match status" value="1"/>
</dbReference>
<dbReference type="AlphaFoldDB" id="A0A897NSH2"/>
<dbReference type="GO" id="GO:0006355">
    <property type="term" value="P:regulation of DNA-templated transcription"/>
    <property type="evidence" value="ECO:0007669"/>
    <property type="project" value="InterPro"/>
</dbReference>
<dbReference type="SMART" id="SM00387">
    <property type="entry name" value="HATPase_c"/>
    <property type="match status" value="1"/>
</dbReference>
<dbReference type="InterPro" id="IPR036890">
    <property type="entry name" value="HATPase_C_sf"/>
</dbReference>
<comment type="catalytic activity">
    <reaction evidence="1">
        <text>ATP + protein L-histidine = ADP + protein N-phospho-L-histidine.</text>
        <dbReference type="EC" id="2.7.13.3"/>
    </reaction>
</comment>
<dbReference type="CDD" id="cd00075">
    <property type="entry name" value="HATPase"/>
    <property type="match status" value="1"/>
</dbReference>
<dbReference type="InterPro" id="IPR050980">
    <property type="entry name" value="2C_sensor_his_kinase"/>
</dbReference>
<dbReference type="InterPro" id="IPR003594">
    <property type="entry name" value="HATPase_dom"/>
</dbReference>